<accession>X0U7D5</accession>
<protein>
    <submittedName>
        <fullName evidence="1">Uncharacterized protein</fullName>
    </submittedName>
</protein>
<organism evidence="1">
    <name type="scientific">marine sediment metagenome</name>
    <dbReference type="NCBI Taxonomy" id="412755"/>
    <lineage>
        <taxon>unclassified sequences</taxon>
        <taxon>metagenomes</taxon>
        <taxon>ecological metagenomes</taxon>
    </lineage>
</organism>
<dbReference type="EMBL" id="BARS01019831">
    <property type="protein sequence ID" value="GAF95246.1"/>
    <property type="molecule type" value="Genomic_DNA"/>
</dbReference>
<comment type="caution">
    <text evidence="1">The sequence shown here is derived from an EMBL/GenBank/DDBJ whole genome shotgun (WGS) entry which is preliminary data.</text>
</comment>
<reference evidence="1" key="1">
    <citation type="journal article" date="2014" name="Front. Microbiol.">
        <title>High frequency of phylogenetically diverse reductive dehalogenase-homologous genes in deep subseafloor sedimentary metagenomes.</title>
        <authorList>
            <person name="Kawai M."/>
            <person name="Futagami T."/>
            <person name="Toyoda A."/>
            <person name="Takaki Y."/>
            <person name="Nishi S."/>
            <person name="Hori S."/>
            <person name="Arai W."/>
            <person name="Tsubouchi T."/>
            <person name="Morono Y."/>
            <person name="Uchiyama I."/>
            <person name="Ito T."/>
            <person name="Fujiyama A."/>
            <person name="Inagaki F."/>
            <person name="Takami H."/>
        </authorList>
    </citation>
    <scope>NUCLEOTIDE SEQUENCE</scope>
    <source>
        <strain evidence="1">Expedition CK06-06</strain>
    </source>
</reference>
<proteinExistence type="predicted"/>
<name>X0U7D5_9ZZZZ</name>
<dbReference type="AlphaFoldDB" id="X0U7D5"/>
<gene>
    <name evidence="1" type="ORF">S01H1_32068</name>
</gene>
<evidence type="ECO:0000313" key="1">
    <source>
        <dbReference type="EMBL" id="GAF95246.1"/>
    </source>
</evidence>
<sequence length="170" mass="19973">MAIGKYISKEIVKDFYAISNINKIKDAHIQYAENWVDSGIRILGFDHTKYDSTDPDLYTAALLIIGELLSKLKVITWTCGQIEEERIGLISRRFPRWQPMFFFATGVAKGFYNLLPHQTWLMEAREYIERFAQSNQRDRVFVPAICKKDTSYRGYGWDYEPQSRTEIRDL</sequence>